<feature type="binding site" evidence="6">
    <location>
        <position position="164"/>
    </location>
    <ligand>
        <name>S-adenosyl-L-methionine</name>
        <dbReference type="ChEBI" id="CHEBI:59789"/>
    </ligand>
</feature>
<evidence type="ECO:0000313" key="8">
    <source>
        <dbReference type="EMBL" id="MDI3321833.1"/>
    </source>
</evidence>
<protein>
    <submittedName>
        <fullName evidence="8">RNA methyltransferase</fullName>
    </submittedName>
</protein>
<feature type="domain" description="SAM-dependent MTase RsmB/NOP-type" evidence="7">
    <location>
        <begin position="9"/>
        <end position="300"/>
    </location>
</feature>
<keyword evidence="2 6" id="KW-0489">Methyltransferase</keyword>
<organism evidence="8 9">
    <name type="scientific">Pinibacter soli</name>
    <dbReference type="NCBI Taxonomy" id="3044211"/>
    <lineage>
        <taxon>Bacteria</taxon>
        <taxon>Pseudomonadati</taxon>
        <taxon>Bacteroidota</taxon>
        <taxon>Chitinophagia</taxon>
        <taxon>Chitinophagales</taxon>
        <taxon>Chitinophagaceae</taxon>
        <taxon>Pinibacter</taxon>
    </lineage>
</organism>
<dbReference type="Pfam" id="PF17125">
    <property type="entry name" value="Methyltr_RsmF_N"/>
    <property type="match status" value="1"/>
</dbReference>
<gene>
    <name evidence="8" type="ORF">QJ048_18695</name>
</gene>
<dbReference type="SUPFAM" id="SSF53335">
    <property type="entry name" value="S-adenosyl-L-methionine-dependent methyltransferases"/>
    <property type="match status" value="1"/>
</dbReference>
<accession>A0ABT6RGZ0</accession>
<dbReference type="Pfam" id="PF01189">
    <property type="entry name" value="Methyltr_RsmB-F"/>
    <property type="match status" value="1"/>
</dbReference>
<keyword evidence="5 6" id="KW-0694">RNA-binding</keyword>
<evidence type="ECO:0000256" key="6">
    <source>
        <dbReference type="PROSITE-ProRule" id="PRU01023"/>
    </source>
</evidence>
<feature type="binding site" evidence="6">
    <location>
        <position position="137"/>
    </location>
    <ligand>
        <name>S-adenosyl-L-methionine</name>
        <dbReference type="ChEBI" id="CHEBI:59789"/>
    </ligand>
</feature>
<dbReference type="InterPro" id="IPR027391">
    <property type="entry name" value="Nol1_Nop2_Fmu_2"/>
</dbReference>
<dbReference type="PANTHER" id="PTHR22807:SF30">
    <property type="entry name" value="28S RRNA (CYTOSINE(4447)-C(5))-METHYLTRANSFERASE-RELATED"/>
    <property type="match status" value="1"/>
</dbReference>
<dbReference type="PROSITE" id="PS51686">
    <property type="entry name" value="SAM_MT_RSMB_NOP"/>
    <property type="match status" value="1"/>
</dbReference>
<dbReference type="Gene3D" id="3.30.70.1170">
    <property type="entry name" value="Sun protein, domain 3"/>
    <property type="match status" value="1"/>
</dbReference>
<evidence type="ECO:0000259" key="7">
    <source>
        <dbReference type="PROSITE" id="PS51686"/>
    </source>
</evidence>
<dbReference type="InterPro" id="IPR031341">
    <property type="entry name" value="Methyltr_RsmF_N"/>
</dbReference>
<comment type="similarity">
    <text evidence="6">Belongs to the class I-like SAM-binding methyltransferase superfamily. RsmB/NOP family.</text>
</comment>
<dbReference type="InterPro" id="IPR049560">
    <property type="entry name" value="MeTrfase_RsmB-F_NOP2_cat"/>
</dbReference>
<proteinExistence type="inferred from homology"/>
<dbReference type="RefSeq" id="WP_282335940.1">
    <property type="nucleotide sequence ID" value="NZ_JASBRG010000007.1"/>
</dbReference>
<feature type="binding site" evidence="6">
    <location>
        <begin position="113"/>
        <end position="119"/>
    </location>
    <ligand>
        <name>S-adenosyl-L-methionine</name>
        <dbReference type="ChEBI" id="CHEBI:59789"/>
    </ligand>
</feature>
<dbReference type="InterPro" id="IPR023267">
    <property type="entry name" value="RCMT"/>
</dbReference>
<evidence type="ECO:0000256" key="4">
    <source>
        <dbReference type="ARBA" id="ARBA00022691"/>
    </source>
</evidence>
<dbReference type="Proteomes" id="UP001226434">
    <property type="component" value="Unassembled WGS sequence"/>
</dbReference>
<feature type="binding site" evidence="6">
    <location>
        <position position="181"/>
    </location>
    <ligand>
        <name>S-adenosyl-L-methionine</name>
        <dbReference type="ChEBI" id="CHEBI:59789"/>
    </ligand>
</feature>
<sequence>MSRLPYALLASLEGLPGYDEQAFTQVHASGHQITSARINPAKTFDVQAHTFEVDSKIPWTSNGYYLKQRPSFTLDPLLHAGAYYVQEASSMFLEQALRQTADLSQPLKVLDLCAAPGGKSTLIQSVISKDSLLVSNEVIKTRANILAENITKWGAENVVVTNNDPKDFTKLESYFDIIVIDAPCSGSGLFRRNPDAINEWSEANVQLCSQRQQRIIADVLPALKQGGILIYSTCSYSKDEDEVIADWLIDEFNMKSLRLSTDSEWHIVEALSDKHNAYGYRFYPDKVKGEGFFIACMEKQESEGGEVVFPKKSKLEKLSKNEIAIAEKWIREDAAISILKWKELALALPERFVQDIDLLQQSLYIKQAGVALGQITAKELIPEHALAVSNLLSNNIPAVDITLDEALQYLRKSDLRLDAGSKGWALLQYKKRNLGWVKLLPNRLNNYYPKEWRILK</sequence>
<keyword evidence="4 6" id="KW-0949">S-adenosyl-L-methionine</keyword>
<dbReference type="GO" id="GO:0032259">
    <property type="term" value="P:methylation"/>
    <property type="evidence" value="ECO:0007669"/>
    <property type="project" value="UniProtKB-KW"/>
</dbReference>
<dbReference type="Pfam" id="PF13636">
    <property type="entry name" value="Methyltranf_PUA"/>
    <property type="match status" value="1"/>
</dbReference>
<keyword evidence="3 6" id="KW-0808">Transferase</keyword>
<comment type="caution">
    <text evidence="8">The sequence shown here is derived from an EMBL/GenBank/DDBJ whole genome shotgun (WGS) entry which is preliminary data.</text>
</comment>
<evidence type="ECO:0000256" key="2">
    <source>
        <dbReference type="ARBA" id="ARBA00022603"/>
    </source>
</evidence>
<dbReference type="Gene3D" id="3.40.50.150">
    <property type="entry name" value="Vaccinia Virus protein VP39"/>
    <property type="match status" value="1"/>
</dbReference>
<reference evidence="8 9" key="1">
    <citation type="submission" date="2023-05" db="EMBL/GenBank/DDBJ databases">
        <title>Genome sequence of Pinibacter sp. MAH-24.</title>
        <authorList>
            <person name="Huq M.A."/>
        </authorList>
    </citation>
    <scope>NUCLEOTIDE SEQUENCE [LARGE SCALE GENOMIC DNA]</scope>
    <source>
        <strain evidence="8 9">MAH-24</strain>
    </source>
</reference>
<dbReference type="PANTHER" id="PTHR22807">
    <property type="entry name" value="NOP2 YEAST -RELATED NOL1/NOP2/FMU SUN DOMAIN-CONTAINING"/>
    <property type="match status" value="1"/>
</dbReference>
<keyword evidence="1" id="KW-0963">Cytoplasm</keyword>
<feature type="active site" description="Nucleophile" evidence="6">
    <location>
        <position position="234"/>
    </location>
</feature>
<dbReference type="EMBL" id="JASBRG010000007">
    <property type="protein sequence ID" value="MDI3321833.1"/>
    <property type="molecule type" value="Genomic_DNA"/>
</dbReference>
<name>A0ABT6RGZ0_9BACT</name>
<keyword evidence="9" id="KW-1185">Reference proteome</keyword>
<dbReference type="InterPro" id="IPR001678">
    <property type="entry name" value="MeTrfase_RsmB-F_NOP2_dom"/>
</dbReference>
<dbReference type="CDD" id="cd02440">
    <property type="entry name" value="AdoMet_MTases"/>
    <property type="match status" value="1"/>
</dbReference>
<dbReference type="Gene3D" id="2.30.130.60">
    <property type="match status" value="1"/>
</dbReference>
<evidence type="ECO:0000313" key="9">
    <source>
        <dbReference type="Proteomes" id="UP001226434"/>
    </source>
</evidence>
<dbReference type="GO" id="GO:0008168">
    <property type="term" value="F:methyltransferase activity"/>
    <property type="evidence" value="ECO:0007669"/>
    <property type="project" value="UniProtKB-KW"/>
</dbReference>
<evidence type="ECO:0000256" key="3">
    <source>
        <dbReference type="ARBA" id="ARBA00022679"/>
    </source>
</evidence>
<evidence type="ECO:0000256" key="5">
    <source>
        <dbReference type="ARBA" id="ARBA00022884"/>
    </source>
</evidence>
<dbReference type="InterPro" id="IPR029063">
    <property type="entry name" value="SAM-dependent_MTases_sf"/>
</dbReference>
<evidence type="ECO:0000256" key="1">
    <source>
        <dbReference type="ARBA" id="ARBA00022490"/>
    </source>
</evidence>
<dbReference type="PRINTS" id="PR02008">
    <property type="entry name" value="RCMTFAMILY"/>
</dbReference>